<dbReference type="RefSeq" id="XP_060433850.1">
    <property type="nucleotide sequence ID" value="XM_060571813.1"/>
</dbReference>
<proteinExistence type="predicted"/>
<keyword evidence="2" id="KW-1185">Reference proteome</keyword>
<dbReference type="GeneID" id="85456339"/>
<name>A0AAJ0AWJ9_9PEZI</name>
<gene>
    <name evidence="1" type="ORF">BDP55DRAFT_627853</name>
</gene>
<evidence type="ECO:0000313" key="2">
    <source>
        <dbReference type="Proteomes" id="UP001224890"/>
    </source>
</evidence>
<dbReference type="EMBL" id="JAHMHR010000006">
    <property type="protein sequence ID" value="KAK1690155.1"/>
    <property type="molecule type" value="Genomic_DNA"/>
</dbReference>
<evidence type="ECO:0000313" key="1">
    <source>
        <dbReference type="EMBL" id="KAK1690155.1"/>
    </source>
</evidence>
<sequence length="196" mass="22273">MSSRHQADDEWNLFQSSASAANKKEYRRAANPAYLLKCILEPAPKNGEAPNLSSNAFMKKVGFGVIGVYHPMLTPRERTPSNEHCWGRPPFLAALRKWPAEVMLRKDVESQLFSVQESMVLAEHEDVVMLRRLHIGQMMTRLEADMHGTTSLIGPRRKVGLRHHNEQSCQQILGCRLGLSREGKCEKLRFIPPSQQ</sequence>
<protein>
    <submittedName>
        <fullName evidence="1">Uncharacterized protein</fullName>
    </submittedName>
</protein>
<dbReference type="Proteomes" id="UP001224890">
    <property type="component" value="Unassembled WGS sequence"/>
</dbReference>
<reference evidence="1" key="1">
    <citation type="submission" date="2021-06" db="EMBL/GenBank/DDBJ databases">
        <title>Comparative genomics, transcriptomics and evolutionary studies reveal genomic signatures of adaptation to plant cell wall in hemibiotrophic fungi.</title>
        <authorList>
            <consortium name="DOE Joint Genome Institute"/>
            <person name="Baroncelli R."/>
            <person name="Diaz J.F."/>
            <person name="Benocci T."/>
            <person name="Peng M."/>
            <person name="Battaglia E."/>
            <person name="Haridas S."/>
            <person name="Andreopoulos W."/>
            <person name="Labutti K."/>
            <person name="Pangilinan J."/>
            <person name="Floch G.L."/>
            <person name="Makela M.R."/>
            <person name="Henrissat B."/>
            <person name="Grigoriev I.V."/>
            <person name="Crouch J.A."/>
            <person name="De Vries R.P."/>
            <person name="Sukno S.A."/>
            <person name="Thon M.R."/>
        </authorList>
    </citation>
    <scope>NUCLEOTIDE SEQUENCE</scope>
    <source>
        <strain evidence="1">CBS 193.32</strain>
    </source>
</reference>
<organism evidence="1 2">
    <name type="scientific">Colletotrichum godetiae</name>
    <dbReference type="NCBI Taxonomy" id="1209918"/>
    <lineage>
        <taxon>Eukaryota</taxon>
        <taxon>Fungi</taxon>
        <taxon>Dikarya</taxon>
        <taxon>Ascomycota</taxon>
        <taxon>Pezizomycotina</taxon>
        <taxon>Sordariomycetes</taxon>
        <taxon>Hypocreomycetidae</taxon>
        <taxon>Glomerellales</taxon>
        <taxon>Glomerellaceae</taxon>
        <taxon>Colletotrichum</taxon>
        <taxon>Colletotrichum acutatum species complex</taxon>
    </lineage>
</organism>
<accession>A0AAJ0AWJ9</accession>
<comment type="caution">
    <text evidence="1">The sequence shown here is derived from an EMBL/GenBank/DDBJ whole genome shotgun (WGS) entry which is preliminary data.</text>
</comment>
<dbReference type="AlphaFoldDB" id="A0AAJ0AWJ9"/>